<name>A0A0E9Q5E0_ANGAN</name>
<sequence>MTRTCLRQHLKAKLYVSSIKISDKKYVQLPKKYSSPISQLMQRSCLLTHSTSPRQQRPGCWDHIYQGLW</sequence>
<accession>A0A0E9Q5E0</accession>
<dbReference type="EMBL" id="GBXM01096618">
    <property type="protein sequence ID" value="JAH11959.1"/>
    <property type="molecule type" value="Transcribed_RNA"/>
</dbReference>
<reference evidence="1" key="2">
    <citation type="journal article" date="2015" name="Fish Shellfish Immunol.">
        <title>Early steps in the European eel (Anguilla anguilla)-Vibrio vulnificus interaction in the gills: Role of the RtxA13 toxin.</title>
        <authorList>
            <person name="Callol A."/>
            <person name="Pajuelo D."/>
            <person name="Ebbesson L."/>
            <person name="Teles M."/>
            <person name="MacKenzie S."/>
            <person name="Amaro C."/>
        </authorList>
    </citation>
    <scope>NUCLEOTIDE SEQUENCE</scope>
</reference>
<proteinExistence type="predicted"/>
<protein>
    <submittedName>
        <fullName evidence="1">Uncharacterized protein</fullName>
    </submittedName>
</protein>
<evidence type="ECO:0000313" key="1">
    <source>
        <dbReference type="EMBL" id="JAH11959.1"/>
    </source>
</evidence>
<reference evidence="1" key="1">
    <citation type="submission" date="2014-11" db="EMBL/GenBank/DDBJ databases">
        <authorList>
            <person name="Amaro Gonzalez C."/>
        </authorList>
    </citation>
    <scope>NUCLEOTIDE SEQUENCE</scope>
</reference>
<dbReference type="AlphaFoldDB" id="A0A0E9Q5E0"/>
<organism evidence="1">
    <name type="scientific">Anguilla anguilla</name>
    <name type="common">European freshwater eel</name>
    <name type="synonym">Muraena anguilla</name>
    <dbReference type="NCBI Taxonomy" id="7936"/>
    <lineage>
        <taxon>Eukaryota</taxon>
        <taxon>Metazoa</taxon>
        <taxon>Chordata</taxon>
        <taxon>Craniata</taxon>
        <taxon>Vertebrata</taxon>
        <taxon>Euteleostomi</taxon>
        <taxon>Actinopterygii</taxon>
        <taxon>Neopterygii</taxon>
        <taxon>Teleostei</taxon>
        <taxon>Anguilliformes</taxon>
        <taxon>Anguillidae</taxon>
        <taxon>Anguilla</taxon>
    </lineage>
</organism>